<keyword evidence="3" id="KW-0862">Zinc</keyword>
<dbReference type="Pfam" id="PF01258">
    <property type="entry name" value="zf-dskA_traR"/>
    <property type="match status" value="1"/>
</dbReference>
<feature type="domain" description="Zinc finger DksA/TraR C4-type" evidence="5">
    <location>
        <begin position="80"/>
        <end position="109"/>
    </location>
</feature>
<dbReference type="PANTHER" id="PTHR33823">
    <property type="entry name" value="RNA POLYMERASE-BINDING TRANSCRIPTION FACTOR DKSA-RELATED"/>
    <property type="match status" value="1"/>
</dbReference>
<evidence type="ECO:0000259" key="5">
    <source>
        <dbReference type="Pfam" id="PF01258"/>
    </source>
</evidence>
<reference evidence="6" key="1">
    <citation type="journal article" date="2015" name="Nature">
        <title>Complex archaea that bridge the gap between prokaryotes and eukaryotes.</title>
        <authorList>
            <person name="Spang A."/>
            <person name="Saw J.H."/>
            <person name="Jorgensen S.L."/>
            <person name="Zaremba-Niedzwiedzka K."/>
            <person name="Martijn J."/>
            <person name="Lind A.E."/>
            <person name="van Eijk R."/>
            <person name="Schleper C."/>
            <person name="Guy L."/>
            <person name="Ettema T.J."/>
        </authorList>
    </citation>
    <scope>NUCLEOTIDE SEQUENCE</scope>
</reference>
<evidence type="ECO:0000256" key="2">
    <source>
        <dbReference type="ARBA" id="ARBA00022771"/>
    </source>
</evidence>
<dbReference type="Gene3D" id="1.20.120.910">
    <property type="entry name" value="DksA, coiled-coil domain"/>
    <property type="match status" value="1"/>
</dbReference>
<accession>A0A0F9I869</accession>
<gene>
    <name evidence="6" type="ORF">LCGC14_1908900</name>
</gene>
<dbReference type="InterPro" id="IPR020458">
    <property type="entry name" value="Znf_DskA_TraR_CS"/>
</dbReference>
<dbReference type="EMBL" id="LAZR01020127">
    <property type="protein sequence ID" value="KKL90015.1"/>
    <property type="molecule type" value="Genomic_DNA"/>
</dbReference>
<name>A0A0F9I869_9ZZZZ</name>
<evidence type="ECO:0000256" key="1">
    <source>
        <dbReference type="ARBA" id="ARBA00022723"/>
    </source>
</evidence>
<evidence type="ECO:0000256" key="4">
    <source>
        <dbReference type="SAM" id="Coils"/>
    </source>
</evidence>
<dbReference type="PROSITE" id="PS01102">
    <property type="entry name" value="ZF_DKSA_1"/>
    <property type="match status" value="1"/>
</dbReference>
<keyword evidence="1" id="KW-0479">Metal-binding</keyword>
<proteinExistence type="predicted"/>
<dbReference type="GO" id="GO:0008270">
    <property type="term" value="F:zinc ion binding"/>
    <property type="evidence" value="ECO:0007669"/>
    <property type="project" value="UniProtKB-KW"/>
</dbReference>
<keyword evidence="2" id="KW-0863">Zinc-finger</keyword>
<dbReference type="InterPro" id="IPR000962">
    <property type="entry name" value="Znf_DskA_TraR"/>
</dbReference>
<protein>
    <recommendedName>
        <fullName evidence="5">Zinc finger DksA/TraR C4-type domain-containing protein</fullName>
    </recommendedName>
</protein>
<evidence type="ECO:0000313" key="6">
    <source>
        <dbReference type="EMBL" id="KKL90015.1"/>
    </source>
</evidence>
<dbReference type="SUPFAM" id="SSF57716">
    <property type="entry name" value="Glucocorticoid receptor-like (DNA-binding domain)"/>
    <property type="match status" value="1"/>
</dbReference>
<sequence length="110" mass="12274">MTDNEREEIRAAIASQMVEIRANLAAHKESSKPVEPDNAIGRLTRMEAINARHISEAALENALARLARLENTLKRLDTDDYGICSMCDEDIPFKRLMLVPESTRCVSCAS</sequence>
<comment type="caution">
    <text evidence="6">The sequence shown here is derived from an EMBL/GenBank/DDBJ whole genome shotgun (WGS) entry which is preliminary data.</text>
</comment>
<organism evidence="6">
    <name type="scientific">marine sediment metagenome</name>
    <dbReference type="NCBI Taxonomy" id="412755"/>
    <lineage>
        <taxon>unclassified sequences</taxon>
        <taxon>metagenomes</taxon>
        <taxon>ecological metagenomes</taxon>
    </lineage>
</organism>
<keyword evidence="4" id="KW-0175">Coiled coil</keyword>
<dbReference type="PANTHER" id="PTHR33823:SF2">
    <property type="entry name" value="RNA POLYMERASE-BINDING TRANSCRIPTION FACTOR DKSA"/>
    <property type="match status" value="1"/>
</dbReference>
<dbReference type="PROSITE" id="PS51128">
    <property type="entry name" value="ZF_DKSA_2"/>
    <property type="match status" value="1"/>
</dbReference>
<feature type="coiled-coil region" evidence="4">
    <location>
        <begin position="52"/>
        <end position="79"/>
    </location>
</feature>
<dbReference type="AlphaFoldDB" id="A0A0F9I869"/>
<evidence type="ECO:0000256" key="3">
    <source>
        <dbReference type="ARBA" id="ARBA00022833"/>
    </source>
</evidence>